<dbReference type="Pfam" id="PF13739">
    <property type="entry name" value="PdaC"/>
    <property type="match status" value="1"/>
</dbReference>
<evidence type="ECO:0000259" key="3">
    <source>
        <dbReference type="Pfam" id="PF11738"/>
    </source>
</evidence>
<evidence type="ECO:0000313" key="6">
    <source>
        <dbReference type="Proteomes" id="UP001597205"/>
    </source>
</evidence>
<keyword evidence="6" id="KW-1185">Reference proteome</keyword>
<dbReference type="InterPro" id="IPR037126">
    <property type="entry name" value="PdaC/RsiV-like_sf"/>
</dbReference>
<dbReference type="Pfam" id="PF11738">
    <property type="entry name" value="DUF3298"/>
    <property type="match status" value="1"/>
</dbReference>
<dbReference type="RefSeq" id="WP_380896675.1">
    <property type="nucleotide sequence ID" value="NZ_JBHTKY010000016.1"/>
</dbReference>
<feature type="region of interest" description="Disordered" evidence="1">
    <location>
        <begin position="25"/>
        <end position="46"/>
    </location>
</feature>
<gene>
    <name evidence="5" type="ORF">ACFQ2C_11320</name>
</gene>
<dbReference type="Proteomes" id="UP001597205">
    <property type="component" value="Unassembled WGS sequence"/>
</dbReference>
<sequence length="283" mass="32308">MLVSIFKTTKILFLGTILLIGTASSCQSNKTDGSKTHKQNISPRTDSLSYRDTSIMQISPYFAENDGNADTTYAKITYPIFSDSAMNNIVKANILLDGEPSIEVYLGNFIESYGNFIEENNVKYNLAWDKETILRVELNSPDLIMLNSSTYEFSGGAHGNSFTIWSVYDVHNYEKLELNTFISENKMKEFTKIAERFFRREEGLADTASLEDEYFFENDEFALAANYGISKEGIIFYYNSYEIKPYAAGPTYLSIPYEDIQDCMTQTGKNYITKLNEYYNSIQ</sequence>
<evidence type="ECO:0000256" key="2">
    <source>
        <dbReference type="SAM" id="SignalP"/>
    </source>
</evidence>
<feature type="domain" description="DUF3298" evidence="3">
    <location>
        <begin position="184"/>
        <end position="258"/>
    </location>
</feature>
<keyword evidence="2" id="KW-0732">Signal</keyword>
<evidence type="ECO:0000313" key="5">
    <source>
        <dbReference type="EMBL" id="MFD1166196.1"/>
    </source>
</evidence>
<feature type="domain" description="Deacetylase PdaC" evidence="4">
    <location>
        <begin position="68"/>
        <end position="161"/>
    </location>
</feature>
<organism evidence="5 6">
    <name type="scientific">Sphingobacterium daejeonense</name>
    <dbReference type="NCBI Taxonomy" id="371142"/>
    <lineage>
        <taxon>Bacteria</taxon>
        <taxon>Pseudomonadati</taxon>
        <taxon>Bacteroidota</taxon>
        <taxon>Sphingobacteriia</taxon>
        <taxon>Sphingobacteriales</taxon>
        <taxon>Sphingobacteriaceae</taxon>
        <taxon>Sphingobacterium</taxon>
    </lineage>
</organism>
<proteinExistence type="predicted"/>
<dbReference type="InterPro" id="IPR025303">
    <property type="entry name" value="PdaC"/>
</dbReference>
<dbReference type="PROSITE" id="PS51257">
    <property type="entry name" value="PROKAR_LIPOPROTEIN"/>
    <property type="match status" value="1"/>
</dbReference>
<dbReference type="Gene3D" id="3.30.565.40">
    <property type="entry name" value="Fervidobacterium nodosum Rt17-B1 like"/>
    <property type="match status" value="1"/>
</dbReference>
<dbReference type="EMBL" id="JBHTKY010000016">
    <property type="protein sequence ID" value="MFD1166196.1"/>
    <property type="molecule type" value="Genomic_DNA"/>
</dbReference>
<reference evidence="6" key="1">
    <citation type="journal article" date="2019" name="Int. J. Syst. Evol. Microbiol.">
        <title>The Global Catalogue of Microorganisms (GCM) 10K type strain sequencing project: providing services to taxonomists for standard genome sequencing and annotation.</title>
        <authorList>
            <consortium name="The Broad Institute Genomics Platform"/>
            <consortium name="The Broad Institute Genome Sequencing Center for Infectious Disease"/>
            <person name="Wu L."/>
            <person name="Ma J."/>
        </authorList>
    </citation>
    <scope>NUCLEOTIDE SEQUENCE [LARGE SCALE GENOMIC DNA]</scope>
    <source>
        <strain evidence="6">CCUG 52468</strain>
    </source>
</reference>
<dbReference type="InterPro" id="IPR021729">
    <property type="entry name" value="DUF3298"/>
</dbReference>
<accession>A0ABW3RM02</accession>
<protein>
    <submittedName>
        <fullName evidence="5">DUF3298 domain-containing protein</fullName>
    </submittedName>
</protein>
<comment type="caution">
    <text evidence="5">The sequence shown here is derived from an EMBL/GenBank/DDBJ whole genome shotgun (WGS) entry which is preliminary data.</text>
</comment>
<evidence type="ECO:0000256" key="1">
    <source>
        <dbReference type="SAM" id="MobiDB-lite"/>
    </source>
</evidence>
<evidence type="ECO:0000259" key="4">
    <source>
        <dbReference type="Pfam" id="PF13739"/>
    </source>
</evidence>
<name>A0ABW3RM02_9SPHI</name>
<dbReference type="Gene3D" id="3.90.640.20">
    <property type="entry name" value="Heat-shock cognate protein, ATPase"/>
    <property type="match status" value="1"/>
</dbReference>
<feature type="signal peptide" evidence="2">
    <location>
        <begin position="1"/>
        <end position="25"/>
    </location>
</feature>
<feature type="chain" id="PRO_5047108612" evidence="2">
    <location>
        <begin position="26"/>
        <end position="283"/>
    </location>
</feature>